<dbReference type="EMBL" id="KV418104">
    <property type="protein sequence ID" value="KZP03312.1"/>
    <property type="molecule type" value="Genomic_DNA"/>
</dbReference>
<proteinExistence type="predicted"/>
<protein>
    <submittedName>
        <fullName evidence="1">Uncharacterized protein</fullName>
    </submittedName>
</protein>
<sequence>MDNFLAPHTPEALAHNHLTENWLNWDTEHPSMDETLIAGCASYQAFSRYLTGTDLFLLPRSRSELESVLRRYSYDSIHNAIAASRSTLARGGYSRVCHLAEKSITNVLNKGDNASTLVYLHQFPLKREVHEMYHCAPRPIASN</sequence>
<dbReference type="AlphaFoldDB" id="A0A167TV29"/>
<name>A0A167TV29_9AGAM</name>
<keyword evidence="2" id="KW-1185">Reference proteome</keyword>
<organism evidence="1 2">
    <name type="scientific">Athelia psychrophila</name>
    <dbReference type="NCBI Taxonomy" id="1759441"/>
    <lineage>
        <taxon>Eukaryota</taxon>
        <taxon>Fungi</taxon>
        <taxon>Dikarya</taxon>
        <taxon>Basidiomycota</taxon>
        <taxon>Agaricomycotina</taxon>
        <taxon>Agaricomycetes</taxon>
        <taxon>Agaricomycetidae</taxon>
        <taxon>Atheliales</taxon>
        <taxon>Atheliaceae</taxon>
        <taxon>Athelia</taxon>
    </lineage>
</organism>
<dbReference type="OrthoDB" id="3229989at2759"/>
<accession>A0A167TV29</accession>
<reference evidence="1 2" key="1">
    <citation type="journal article" date="2016" name="Mol. Biol. Evol.">
        <title>Comparative Genomics of Early-Diverging Mushroom-Forming Fungi Provides Insights into the Origins of Lignocellulose Decay Capabilities.</title>
        <authorList>
            <person name="Nagy L.G."/>
            <person name="Riley R."/>
            <person name="Tritt A."/>
            <person name="Adam C."/>
            <person name="Daum C."/>
            <person name="Floudas D."/>
            <person name="Sun H."/>
            <person name="Yadav J.S."/>
            <person name="Pangilinan J."/>
            <person name="Larsson K.H."/>
            <person name="Matsuura K."/>
            <person name="Barry K."/>
            <person name="Labutti K."/>
            <person name="Kuo R."/>
            <person name="Ohm R.A."/>
            <person name="Bhattacharya S.S."/>
            <person name="Shirouzu T."/>
            <person name="Yoshinaga Y."/>
            <person name="Martin F.M."/>
            <person name="Grigoriev I.V."/>
            <person name="Hibbett D.S."/>
        </authorList>
    </citation>
    <scope>NUCLEOTIDE SEQUENCE [LARGE SCALE GENOMIC DNA]</scope>
    <source>
        <strain evidence="1 2">CBS 109695</strain>
    </source>
</reference>
<evidence type="ECO:0000313" key="2">
    <source>
        <dbReference type="Proteomes" id="UP000076532"/>
    </source>
</evidence>
<dbReference type="Proteomes" id="UP000076532">
    <property type="component" value="Unassembled WGS sequence"/>
</dbReference>
<evidence type="ECO:0000313" key="1">
    <source>
        <dbReference type="EMBL" id="KZP03312.1"/>
    </source>
</evidence>
<gene>
    <name evidence="1" type="ORF">FIBSPDRAFT_845084</name>
</gene>